<evidence type="ECO:0000313" key="3">
    <source>
        <dbReference type="Proteomes" id="UP001629113"/>
    </source>
</evidence>
<proteinExistence type="predicted"/>
<feature type="compositionally biased region" description="Low complexity" evidence="1">
    <location>
        <begin position="200"/>
        <end position="217"/>
    </location>
</feature>
<feature type="compositionally biased region" description="Basic and acidic residues" evidence="1">
    <location>
        <begin position="141"/>
        <end position="155"/>
    </location>
</feature>
<feature type="compositionally biased region" description="Polar residues" evidence="1">
    <location>
        <begin position="166"/>
        <end position="188"/>
    </location>
</feature>
<organism evidence="2 3">
    <name type="scientific">Phlyctema vagabunda</name>
    <dbReference type="NCBI Taxonomy" id="108571"/>
    <lineage>
        <taxon>Eukaryota</taxon>
        <taxon>Fungi</taxon>
        <taxon>Dikarya</taxon>
        <taxon>Ascomycota</taxon>
        <taxon>Pezizomycotina</taxon>
        <taxon>Leotiomycetes</taxon>
        <taxon>Helotiales</taxon>
        <taxon>Dermateaceae</taxon>
        <taxon>Phlyctema</taxon>
    </lineage>
</organism>
<feature type="compositionally biased region" description="Basic and acidic residues" evidence="1">
    <location>
        <begin position="1"/>
        <end position="16"/>
    </location>
</feature>
<reference evidence="2 3" key="1">
    <citation type="submission" date="2024-06" db="EMBL/GenBank/DDBJ databases">
        <title>Complete genome of Phlyctema vagabunda strain 19-DSS-EL-015.</title>
        <authorList>
            <person name="Fiorenzani C."/>
        </authorList>
    </citation>
    <scope>NUCLEOTIDE SEQUENCE [LARGE SCALE GENOMIC DNA]</scope>
    <source>
        <strain evidence="2 3">19-DSS-EL-015</strain>
    </source>
</reference>
<accession>A0ABR4P3H9</accession>
<gene>
    <name evidence="2" type="ORF">PVAG01_10646</name>
</gene>
<feature type="compositionally biased region" description="Basic and acidic residues" evidence="1">
    <location>
        <begin position="58"/>
        <end position="73"/>
    </location>
</feature>
<dbReference type="EMBL" id="JBFCZG010000010">
    <property type="protein sequence ID" value="KAL3417636.1"/>
    <property type="molecule type" value="Genomic_DNA"/>
</dbReference>
<evidence type="ECO:0000256" key="1">
    <source>
        <dbReference type="SAM" id="MobiDB-lite"/>
    </source>
</evidence>
<name>A0ABR4P3H9_9HELO</name>
<comment type="caution">
    <text evidence="2">The sequence shown here is derived from an EMBL/GenBank/DDBJ whole genome shotgun (WGS) entry which is preliminary data.</text>
</comment>
<evidence type="ECO:0000313" key="2">
    <source>
        <dbReference type="EMBL" id="KAL3417636.1"/>
    </source>
</evidence>
<sequence length="217" mass="23796">MPKRPDPHNTMSERSHPNYIKPGGPYTDPYDTLSRRSDVNSAMSGPDISHQQVPAYQKNDKGSKTNKPEREKPNALAKLVKKTTNWIKTSEPSGNAFDEYRNAEFLRKDVKGLKDPHAAAKLNVAQTRLPEDAILPSGKGLEPEELVRKRLEAQKKPPGSMKSAKTRSLFSNLSRSAAGSTKTASVSGESERPWTGDTISTNNTASTVNSSSIGHKR</sequence>
<dbReference type="Proteomes" id="UP001629113">
    <property type="component" value="Unassembled WGS sequence"/>
</dbReference>
<protein>
    <submittedName>
        <fullName evidence="2">Uncharacterized protein</fullName>
    </submittedName>
</protein>
<feature type="compositionally biased region" description="Polar residues" evidence="1">
    <location>
        <begin position="39"/>
        <end position="54"/>
    </location>
</feature>
<feature type="region of interest" description="Disordered" evidence="1">
    <location>
        <begin position="134"/>
        <end position="217"/>
    </location>
</feature>
<keyword evidence="3" id="KW-1185">Reference proteome</keyword>
<feature type="region of interest" description="Disordered" evidence="1">
    <location>
        <begin position="1"/>
        <end position="73"/>
    </location>
</feature>